<dbReference type="Proteomes" id="UP001300012">
    <property type="component" value="Unassembled WGS sequence"/>
</dbReference>
<protein>
    <submittedName>
        <fullName evidence="2">Uncharacterized protein</fullName>
    </submittedName>
</protein>
<keyword evidence="3" id="KW-1185">Reference proteome</keyword>
<accession>A0ABT1YCP0</accession>
<comment type="caution">
    <text evidence="2">The sequence shown here is derived from an EMBL/GenBank/DDBJ whole genome shotgun (WGS) entry which is preliminary data.</text>
</comment>
<organism evidence="2 3">
    <name type="scientific">Paenibacillus radicis</name>
    <name type="common">ex Xue et al. 2023</name>
    <dbReference type="NCBI Taxonomy" id="2972489"/>
    <lineage>
        <taxon>Bacteria</taxon>
        <taxon>Bacillati</taxon>
        <taxon>Bacillota</taxon>
        <taxon>Bacilli</taxon>
        <taxon>Bacillales</taxon>
        <taxon>Paenibacillaceae</taxon>
        <taxon>Paenibacillus</taxon>
    </lineage>
</organism>
<sequence>MSTEIPYQQAAANYQNPYSQQASVMSVKDWILTFIVTAIPVVNIIMLFIWAFGDSANPNKKNYSKATLLLAAILIVIYALFFVLFVVILGAGLSGITSEL</sequence>
<feature type="transmembrane region" description="Helical" evidence="1">
    <location>
        <begin position="68"/>
        <end position="93"/>
    </location>
</feature>
<dbReference type="EMBL" id="JANQBD010000003">
    <property type="protein sequence ID" value="MCR8630702.1"/>
    <property type="molecule type" value="Genomic_DNA"/>
</dbReference>
<evidence type="ECO:0000313" key="3">
    <source>
        <dbReference type="Proteomes" id="UP001300012"/>
    </source>
</evidence>
<dbReference type="RefSeq" id="WP_258212313.1">
    <property type="nucleotide sequence ID" value="NZ_JANQBD010000003.1"/>
</dbReference>
<evidence type="ECO:0000313" key="2">
    <source>
        <dbReference type="EMBL" id="MCR8630702.1"/>
    </source>
</evidence>
<name>A0ABT1YCP0_9BACL</name>
<keyword evidence="1" id="KW-0812">Transmembrane</keyword>
<gene>
    <name evidence="2" type="ORF">NV381_05740</name>
</gene>
<proteinExistence type="predicted"/>
<keyword evidence="1" id="KW-1133">Transmembrane helix</keyword>
<reference evidence="2 3" key="1">
    <citation type="submission" date="2022-08" db="EMBL/GenBank/DDBJ databases">
        <title>Paenibacillus endoradicis sp. nov., Paenibacillus radicibacter sp. nov and Paenibacillus pararadicis sp. nov., three cold-adapted plant growth-promoting bacteria isolated from root of Larix gmelinii in Great Khingan.</title>
        <authorList>
            <person name="Xue H."/>
        </authorList>
    </citation>
    <scope>NUCLEOTIDE SEQUENCE [LARGE SCALE GENOMIC DNA]</scope>
    <source>
        <strain evidence="2 3">N5-1-1-5</strain>
    </source>
</reference>
<evidence type="ECO:0000256" key="1">
    <source>
        <dbReference type="SAM" id="Phobius"/>
    </source>
</evidence>
<feature type="transmembrane region" description="Helical" evidence="1">
    <location>
        <begin position="30"/>
        <end position="52"/>
    </location>
</feature>
<keyword evidence="1" id="KW-0472">Membrane</keyword>